<keyword evidence="1" id="KW-0677">Repeat</keyword>
<keyword evidence="2 3" id="KW-0802">TPR repeat</keyword>
<evidence type="ECO:0000256" key="1">
    <source>
        <dbReference type="ARBA" id="ARBA00022737"/>
    </source>
</evidence>
<protein>
    <submittedName>
        <fullName evidence="4">Tetratricopeptide repeat protein</fullName>
    </submittedName>
</protein>
<evidence type="ECO:0000313" key="5">
    <source>
        <dbReference type="Proteomes" id="UP000295210"/>
    </source>
</evidence>
<dbReference type="InterPro" id="IPR011990">
    <property type="entry name" value="TPR-like_helical_dom_sf"/>
</dbReference>
<dbReference type="PROSITE" id="PS50293">
    <property type="entry name" value="TPR_REGION"/>
    <property type="match status" value="1"/>
</dbReference>
<dbReference type="EMBL" id="SMGK01000001">
    <property type="protein sequence ID" value="TCK75867.1"/>
    <property type="molecule type" value="Genomic_DNA"/>
</dbReference>
<evidence type="ECO:0000256" key="2">
    <source>
        <dbReference type="ARBA" id="ARBA00022803"/>
    </source>
</evidence>
<name>A0A4R1LDQ6_9BACT</name>
<sequence>MHPAIAVPRWTMSAVYFDKGVGVLRSGRVNGSLIYFLRCVLVPLLAVAVAELLPARAQRPDTAYRDTILAIQQQIQTNHLDNARALLTSALSRYPTDGGLENLLGIVEIQEGHIGRAKKAFLGAVSHSPRLGSAYLNLGRVYMETAEADPKARAEALQVYKALLRMDPVNAEANYEQATILTWDRDYQRSLESLQKLDSKAHMQISVETLICTDEFGLGHNKAGERAATSMSASPDLTEQDAMKVLPALRTAHRADLVDTLFTAANKRQPLSASGLRILGLAQEAEGKPEQARATLERVFAMDPTSIAPLVDLARIAAAGKDYRSALGYLAHARALQPNDPSLPYEFGMICLKLELLGEASKAVVQAVRMAPDNPDYNFGMGSIWSLEHDPGQALPYLRKYHDLRPADAEGTLALGTAYLQEEDLKNATIWLSKAADAPSTAARAHYYLGNILREQQQYDQAIAQLQESAHLKADEPKVYAELGRVYLQMKSYPEAKRQLDHALALDPDNYEANFALLRFYSFTNDPRREEQSKRFADIKKNREKLYLESMRVIEARPQTESP</sequence>
<dbReference type="AlphaFoldDB" id="A0A4R1LDQ6"/>
<dbReference type="Pfam" id="PF13432">
    <property type="entry name" value="TPR_16"/>
    <property type="match status" value="1"/>
</dbReference>
<feature type="repeat" description="TPR" evidence="3">
    <location>
        <begin position="477"/>
        <end position="510"/>
    </location>
</feature>
<dbReference type="SMART" id="SM00028">
    <property type="entry name" value="TPR"/>
    <property type="match status" value="8"/>
</dbReference>
<organism evidence="4 5">
    <name type="scientific">Acidipila rosea</name>
    <dbReference type="NCBI Taxonomy" id="768535"/>
    <lineage>
        <taxon>Bacteria</taxon>
        <taxon>Pseudomonadati</taxon>
        <taxon>Acidobacteriota</taxon>
        <taxon>Terriglobia</taxon>
        <taxon>Terriglobales</taxon>
        <taxon>Acidobacteriaceae</taxon>
        <taxon>Acidipila</taxon>
    </lineage>
</organism>
<feature type="repeat" description="TPR" evidence="3">
    <location>
        <begin position="443"/>
        <end position="476"/>
    </location>
</feature>
<dbReference type="Pfam" id="PF13414">
    <property type="entry name" value="TPR_11"/>
    <property type="match status" value="1"/>
</dbReference>
<evidence type="ECO:0000313" key="4">
    <source>
        <dbReference type="EMBL" id="TCK75867.1"/>
    </source>
</evidence>
<reference evidence="4 5" key="1">
    <citation type="submission" date="2019-03" db="EMBL/GenBank/DDBJ databases">
        <title>Genomic Encyclopedia of Type Strains, Phase IV (KMG-IV): sequencing the most valuable type-strain genomes for metagenomic binning, comparative biology and taxonomic classification.</title>
        <authorList>
            <person name="Goeker M."/>
        </authorList>
    </citation>
    <scope>NUCLEOTIDE SEQUENCE [LARGE SCALE GENOMIC DNA]</scope>
    <source>
        <strain evidence="4 5">DSM 103428</strain>
    </source>
</reference>
<dbReference type="SUPFAM" id="SSF48452">
    <property type="entry name" value="TPR-like"/>
    <property type="match status" value="2"/>
</dbReference>
<dbReference type="Pfam" id="PF14559">
    <property type="entry name" value="TPR_19"/>
    <property type="match status" value="1"/>
</dbReference>
<dbReference type="PANTHER" id="PTHR44186">
    <property type="match status" value="1"/>
</dbReference>
<dbReference type="InterPro" id="IPR019734">
    <property type="entry name" value="TPR_rpt"/>
</dbReference>
<dbReference type="Proteomes" id="UP000295210">
    <property type="component" value="Unassembled WGS sequence"/>
</dbReference>
<proteinExistence type="predicted"/>
<dbReference type="Gene3D" id="1.25.40.10">
    <property type="entry name" value="Tetratricopeptide repeat domain"/>
    <property type="match status" value="2"/>
</dbReference>
<keyword evidence="5" id="KW-1185">Reference proteome</keyword>
<evidence type="ECO:0000256" key="3">
    <source>
        <dbReference type="PROSITE-ProRule" id="PRU00339"/>
    </source>
</evidence>
<gene>
    <name evidence="4" type="ORF">C7378_0864</name>
</gene>
<comment type="caution">
    <text evidence="4">The sequence shown here is derived from an EMBL/GenBank/DDBJ whole genome shotgun (WGS) entry which is preliminary data.</text>
</comment>
<accession>A0A4R1LDQ6</accession>
<dbReference type="PANTHER" id="PTHR44186:SF1">
    <property type="entry name" value="BARDET-BIEDL SYNDROME 4 PROTEIN"/>
    <property type="match status" value="1"/>
</dbReference>
<dbReference type="PROSITE" id="PS50005">
    <property type="entry name" value="TPR"/>
    <property type="match status" value="2"/>
</dbReference>